<dbReference type="Proteomes" id="UP000009319">
    <property type="component" value="Unassembled WGS sequence"/>
</dbReference>
<evidence type="ECO:0008006" key="3">
    <source>
        <dbReference type="Google" id="ProtNLM"/>
    </source>
</evidence>
<proteinExistence type="predicted"/>
<evidence type="ECO:0000313" key="2">
    <source>
        <dbReference type="Proteomes" id="UP000009319"/>
    </source>
</evidence>
<keyword evidence="2" id="KW-1185">Reference proteome</keyword>
<sequence>MRIKTTIDLFEYWNRIRGQDLAPLRSQVEPTDLRQILSSVFLLETSDAGRVTFRLAGTRICDLFGRDLRGIPFAELFAHGHDDIEHTAGGVMSHAIPALLNATGFTAAGHRACFEIILLPLRSDDGEYDKLLGAIAPAIAASWLEVVPLQFLALDRSRLLHERLGDDARRDAVLEDELTLYPRPLSIADTMRRVMSSLFAETDAPGVPVRHNRMRA</sequence>
<name>K0PPD8_9HYPH</name>
<accession>K0PPD8</accession>
<organism evidence="1 2">
    <name type="scientific">Rhizobium mesoamericanum STM3625</name>
    <dbReference type="NCBI Taxonomy" id="1211777"/>
    <lineage>
        <taxon>Bacteria</taxon>
        <taxon>Pseudomonadati</taxon>
        <taxon>Pseudomonadota</taxon>
        <taxon>Alphaproteobacteria</taxon>
        <taxon>Hyphomicrobiales</taxon>
        <taxon>Rhizobiaceae</taxon>
        <taxon>Rhizobium/Agrobacterium group</taxon>
        <taxon>Rhizobium</taxon>
    </lineage>
</organism>
<dbReference type="Pfam" id="PF07310">
    <property type="entry name" value="PAS_5"/>
    <property type="match status" value="1"/>
</dbReference>
<dbReference type="AlphaFoldDB" id="K0PPD8"/>
<dbReference type="InterPro" id="IPR009922">
    <property type="entry name" value="DUF1457"/>
</dbReference>
<protein>
    <recommendedName>
        <fullName evidence="3">PAS domain-containing protein</fullName>
    </recommendedName>
</protein>
<evidence type="ECO:0000313" key="1">
    <source>
        <dbReference type="EMBL" id="CCM75728.1"/>
    </source>
</evidence>
<reference evidence="1 2" key="1">
    <citation type="journal article" date="2013" name="Genome Announc.">
        <title>Draft Genome Sequence of Rhizobium mesoamericanum STM3625, a Nitrogen-Fixing Symbiont of Mimosa pudica Isolated in French Guiana (South America).</title>
        <authorList>
            <person name="Moulin L."/>
            <person name="Mornico D."/>
            <person name="Melkonian R."/>
            <person name="Klonowska A."/>
        </authorList>
    </citation>
    <scope>NUCLEOTIDE SEQUENCE [LARGE SCALE GENOMIC DNA]</scope>
    <source>
        <strain evidence="1 2">STM3625</strain>
    </source>
</reference>
<dbReference type="eggNOG" id="COG5388">
    <property type="taxonomic scope" value="Bacteria"/>
</dbReference>
<dbReference type="HOGENOM" id="CLU_097079_1_0_5"/>
<dbReference type="STRING" id="1211777.BN77_2900"/>
<dbReference type="RefSeq" id="WP_007532753.1">
    <property type="nucleotide sequence ID" value="NZ_HF536772.1"/>
</dbReference>
<dbReference type="EMBL" id="CANI01000019">
    <property type="protein sequence ID" value="CCM75728.1"/>
    <property type="molecule type" value="Genomic_DNA"/>
</dbReference>
<gene>
    <name evidence="1" type="ORF">BN77_2900</name>
</gene>
<comment type="caution">
    <text evidence="1">The sequence shown here is derived from an EMBL/GenBank/DDBJ whole genome shotgun (WGS) entry which is preliminary data.</text>
</comment>